<accession>A0A4R7SPX3</accession>
<keyword evidence="2" id="KW-1185">Reference proteome</keyword>
<dbReference type="PANTHER" id="PTHR39550:SF1">
    <property type="entry name" value="SLL0658 PROTEIN"/>
    <property type="match status" value="1"/>
</dbReference>
<dbReference type="EMBL" id="SOCA01000001">
    <property type="protein sequence ID" value="TDU81272.1"/>
    <property type="molecule type" value="Genomic_DNA"/>
</dbReference>
<dbReference type="Proteomes" id="UP000295662">
    <property type="component" value="Unassembled WGS sequence"/>
</dbReference>
<protein>
    <recommendedName>
        <fullName evidence="3">Nucleic acid-binding protein</fullName>
    </recommendedName>
</protein>
<dbReference type="InterPro" id="IPR021799">
    <property type="entry name" value="PIN-like_prokaryotic"/>
</dbReference>
<proteinExistence type="predicted"/>
<dbReference type="AlphaFoldDB" id="A0A4R7SPX3"/>
<comment type="caution">
    <text evidence="1">The sequence shown here is derived from an EMBL/GenBank/DDBJ whole genome shotgun (WGS) entry which is preliminary data.</text>
</comment>
<evidence type="ECO:0000313" key="2">
    <source>
        <dbReference type="Proteomes" id="UP000295662"/>
    </source>
</evidence>
<organism evidence="1 2">
    <name type="scientific">Prosthecobacter fusiformis</name>
    <dbReference type="NCBI Taxonomy" id="48464"/>
    <lineage>
        <taxon>Bacteria</taxon>
        <taxon>Pseudomonadati</taxon>
        <taxon>Verrucomicrobiota</taxon>
        <taxon>Verrucomicrobiia</taxon>
        <taxon>Verrucomicrobiales</taxon>
        <taxon>Verrucomicrobiaceae</taxon>
        <taxon>Prosthecobacter</taxon>
    </lineage>
</organism>
<reference evidence="1 2" key="1">
    <citation type="submission" date="2019-03" db="EMBL/GenBank/DDBJ databases">
        <title>Genomic Encyclopedia of Archaeal and Bacterial Type Strains, Phase II (KMG-II): from individual species to whole genera.</title>
        <authorList>
            <person name="Goeker M."/>
        </authorList>
    </citation>
    <scope>NUCLEOTIDE SEQUENCE [LARGE SCALE GENOMIC DNA]</scope>
    <source>
        <strain evidence="1 2">ATCC 25309</strain>
    </source>
</reference>
<evidence type="ECO:0000313" key="1">
    <source>
        <dbReference type="EMBL" id="TDU81272.1"/>
    </source>
</evidence>
<gene>
    <name evidence="1" type="ORF">EI77_00575</name>
</gene>
<dbReference type="OrthoDB" id="9796404at2"/>
<dbReference type="PANTHER" id="PTHR39550">
    <property type="entry name" value="SLL0658 PROTEIN"/>
    <property type="match status" value="1"/>
</dbReference>
<name>A0A4R7SPX3_9BACT</name>
<evidence type="ECO:0008006" key="3">
    <source>
        <dbReference type="Google" id="ProtNLM"/>
    </source>
</evidence>
<dbReference type="RefSeq" id="WP_133793238.1">
    <property type="nucleotide sequence ID" value="NZ_SOCA01000001.1"/>
</dbReference>
<dbReference type="Pfam" id="PF11848">
    <property type="entry name" value="DUF3368"/>
    <property type="match status" value="1"/>
</dbReference>
<sequence>MQVFSNTSPLCNLAIIGQLPLLWRFYTQITIPYAVWAELQELDHENARECLEDARASGLIYVIPVLDQSLIRLLGEGLHLGESEAIVLAYEKTGDLLLMDEHDGRAVAQRLGIPITGVLGILRRAKLEGLIPSLKSEITRLRAEAHFFIAPKLEEALLHSVGEMS</sequence>